<evidence type="ECO:0000313" key="2">
    <source>
        <dbReference type="Proteomes" id="UP000265964"/>
    </source>
</evidence>
<organism evidence="1 2">
    <name type="scientific">Psittacicella gerlachiana</name>
    <dbReference type="NCBI Taxonomy" id="2028574"/>
    <lineage>
        <taxon>Bacteria</taxon>
        <taxon>Pseudomonadati</taxon>
        <taxon>Pseudomonadota</taxon>
        <taxon>Gammaproteobacteria</taxon>
        <taxon>Pasteurellales</taxon>
        <taxon>Psittacicellaceae</taxon>
        <taxon>Psittacicella</taxon>
    </lineage>
</organism>
<comment type="caution">
    <text evidence="1">The sequence shown here is derived from an EMBL/GenBank/DDBJ whole genome shotgun (WGS) entry which is preliminary data.</text>
</comment>
<accession>A0A3A1Y3I2</accession>
<dbReference type="GO" id="GO:0008081">
    <property type="term" value="F:phosphoric diester hydrolase activity"/>
    <property type="evidence" value="ECO:0007669"/>
    <property type="project" value="InterPro"/>
</dbReference>
<dbReference type="SUPFAM" id="SSF51695">
    <property type="entry name" value="PLC-like phosphodiesterases"/>
    <property type="match status" value="1"/>
</dbReference>
<evidence type="ECO:0000313" key="1">
    <source>
        <dbReference type="EMBL" id="RIY31869.1"/>
    </source>
</evidence>
<dbReference type="EMBL" id="NRJF01000257">
    <property type="protein sequence ID" value="RIY31869.1"/>
    <property type="molecule type" value="Genomic_DNA"/>
</dbReference>
<gene>
    <name evidence="1" type="ORF">CKF59_07340</name>
</gene>
<dbReference type="OrthoDB" id="5675134at2"/>
<name>A0A3A1Y3I2_9GAMM</name>
<dbReference type="Proteomes" id="UP000265964">
    <property type="component" value="Unassembled WGS sequence"/>
</dbReference>
<reference evidence="1 2" key="1">
    <citation type="submission" date="2017-08" db="EMBL/GenBank/DDBJ databases">
        <title>Reclassification of Bisgaard taxon 37 and 44.</title>
        <authorList>
            <person name="Christensen H."/>
        </authorList>
    </citation>
    <scope>NUCLEOTIDE SEQUENCE [LARGE SCALE GENOMIC DNA]</scope>
    <source>
        <strain evidence="1 2">EEAB3T1</strain>
    </source>
</reference>
<dbReference type="RefSeq" id="WP_119535270.1">
    <property type="nucleotide sequence ID" value="NZ_NRJF01000257.1"/>
</dbReference>
<dbReference type="GO" id="GO:0006629">
    <property type="term" value="P:lipid metabolic process"/>
    <property type="evidence" value="ECO:0007669"/>
    <property type="project" value="InterPro"/>
</dbReference>
<sequence>MKSIVSKLKYLAYLLIFCLIIWQTIVHLDLSGNKKEFNRLEALTSKRTYTHAQALSEDKAIIYMPKYPLNIRNTPYLNNLTLGKVPYLENIWLNITASVDQKIIVIPNINLLELTNISALYPEAIEQGIVNFQALTWEQLQQVTFVGNSYSWQLLDTFLEQAKTLNISLWLNLFEAHKLYLDQNLDLSSKLFTQLEQSQVATKRINLVSPSLIILSHLRNDFLRKENRDYNLVFFITAGNSIPEVKPDVNLGYTSFVPVVNKVILDESYALAEINQDYQLIRNWYTNLILNTNKPVYIYADSLKLDTQFSQSYRLIQSSRYRGIISEFKVKDFYFAP</sequence>
<keyword evidence="2" id="KW-1185">Reference proteome</keyword>
<dbReference type="AlphaFoldDB" id="A0A3A1Y3I2"/>
<proteinExistence type="predicted"/>
<dbReference type="InterPro" id="IPR017946">
    <property type="entry name" value="PLC-like_Pdiesterase_TIM-brl"/>
</dbReference>
<protein>
    <submittedName>
        <fullName evidence="1">Uncharacterized protein</fullName>
    </submittedName>
</protein>